<organism evidence="2 3">
    <name type="scientific">Nezara viridula</name>
    <name type="common">Southern green stink bug</name>
    <name type="synonym">Cimex viridulus</name>
    <dbReference type="NCBI Taxonomy" id="85310"/>
    <lineage>
        <taxon>Eukaryota</taxon>
        <taxon>Metazoa</taxon>
        <taxon>Ecdysozoa</taxon>
        <taxon>Arthropoda</taxon>
        <taxon>Hexapoda</taxon>
        <taxon>Insecta</taxon>
        <taxon>Pterygota</taxon>
        <taxon>Neoptera</taxon>
        <taxon>Paraneoptera</taxon>
        <taxon>Hemiptera</taxon>
        <taxon>Heteroptera</taxon>
        <taxon>Panheteroptera</taxon>
        <taxon>Pentatomomorpha</taxon>
        <taxon>Pentatomoidea</taxon>
        <taxon>Pentatomidae</taxon>
        <taxon>Pentatominae</taxon>
        <taxon>Nezara</taxon>
    </lineage>
</organism>
<name>A0A9P0HN79_NEZVI</name>
<protein>
    <submittedName>
        <fullName evidence="2">Uncharacterized protein</fullName>
    </submittedName>
</protein>
<evidence type="ECO:0000256" key="1">
    <source>
        <dbReference type="SAM" id="MobiDB-lite"/>
    </source>
</evidence>
<gene>
    <name evidence="2" type="ORF">NEZAVI_LOCUS13380</name>
</gene>
<evidence type="ECO:0000313" key="3">
    <source>
        <dbReference type="Proteomes" id="UP001152798"/>
    </source>
</evidence>
<feature type="compositionally biased region" description="Basic and acidic residues" evidence="1">
    <location>
        <begin position="34"/>
        <end position="45"/>
    </location>
</feature>
<feature type="region of interest" description="Disordered" evidence="1">
    <location>
        <begin position="1"/>
        <end position="75"/>
    </location>
</feature>
<sequence length="151" mass="17172">MDWYLREHVRKRTPTDRLGQGDEEELRGSSLEESSIREERVETDRTGSLPSVRVISNKQADSWAGTDRQPTQAGIVPRQIYPDTLHRPLLHLIYRQYVPSDSMPHPGTPIPREDSRSVAWNGNGSSWHGFRGGTTIPIGHTINLEVMFVED</sequence>
<accession>A0A9P0HN79</accession>
<dbReference type="EMBL" id="OV725082">
    <property type="protein sequence ID" value="CAH1405093.1"/>
    <property type="molecule type" value="Genomic_DNA"/>
</dbReference>
<feature type="compositionally biased region" description="Polar residues" evidence="1">
    <location>
        <begin position="46"/>
        <end position="60"/>
    </location>
</feature>
<evidence type="ECO:0000313" key="2">
    <source>
        <dbReference type="EMBL" id="CAH1405093.1"/>
    </source>
</evidence>
<feature type="non-terminal residue" evidence="2">
    <location>
        <position position="1"/>
    </location>
</feature>
<keyword evidence="3" id="KW-1185">Reference proteome</keyword>
<feature type="non-terminal residue" evidence="2">
    <location>
        <position position="151"/>
    </location>
</feature>
<proteinExistence type="predicted"/>
<reference evidence="2" key="1">
    <citation type="submission" date="2022-01" db="EMBL/GenBank/DDBJ databases">
        <authorList>
            <person name="King R."/>
        </authorList>
    </citation>
    <scope>NUCLEOTIDE SEQUENCE</scope>
</reference>
<dbReference type="Proteomes" id="UP001152798">
    <property type="component" value="Chromosome 6"/>
</dbReference>
<dbReference type="AlphaFoldDB" id="A0A9P0HN79"/>